<dbReference type="PANTHER" id="PTHR43179">
    <property type="entry name" value="RHAMNOSYLTRANSFERASE WBBL"/>
    <property type="match status" value="1"/>
</dbReference>
<dbReference type="Gene3D" id="3.90.550.10">
    <property type="entry name" value="Spore Coat Polysaccharide Biosynthesis Protein SpsA, Chain A"/>
    <property type="match status" value="1"/>
</dbReference>
<reference evidence="2 3" key="1">
    <citation type="submission" date="2013-08" db="EMBL/GenBank/DDBJ databases">
        <authorList>
            <person name="Weinstock G."/>
            <person name="Sodergren E."/>
            <person name="Wylie T."/>
            <person name="Fulton L."/>
            <person name="Fulton R."/>
            <person name="Fronick C."/>
            <person name="O'Laughlin M."/>
            <person name="Godfrey J."/>
            <person name="Miner T."/>
            <person name="Herter B."/>
            <person name="Appelbaum E."/>
            <person name="Cordes M."/>
            <person name="Lek S."/>
            <person name="Wollam A."/>
            <person name="Pepin K.H."/>
            <person name="Palsikar V.B."/>
            <person name="Mitreva M."/>
            <person name="Wilson R.K."/>
        </authorList>
    </citation>
    <scope>NUCLEOTIDE SEQUENCE [LARGE SCALE GENOMIC DNA]</scope>
    <source>
        <strain evidence="2 3">ATCC 15930</strain>
    </source>
</reference>
<accession>A0A069QKM8</accession>
<dbReference type="Proteomes" id="UP000027442">
    <property type="component" value="Unassembled WGS sequence"/>
</dbReference>
<dbReference type="SUPFAM" id="SSF53448">
    <property type="entry name" value="Nucleotide-diphospho-sugar transferases"/>
    <property type="match status" value="1"/>
</dbReference>
<dbReference type="eggNOG" id="COG1216">
    <property type="taxonomic scope" value="Bacteria"/>
</dbReference>
<dbReference type="GO" id="GO:0016740">
    <property type="term" value="F:transferase activity"/>
    <property type="evidence" value="ECO:0007669"/>
    <property type="project" value="UniProtKB-KW"/>
</dbReference>
<comment type="caution">
    <text evidence="2">The sequence shown here is derived from an EMBL/GenBank/DDBJ whole genome shotgun (WGS) entry which is preliminary data.</text>
</comment>
<dbReference type="RefSeq" id="WP_018968121.1">
    <property type="nucleotide sequence ID" value="NZ_KB899221.1"/>
</dbReference>
<proteinExistence type="predicted"/>
<name>A0A069QKM8_HOYLO</name>
<dbReference type="HOGENOM" id="CLU_023845_0_1_10"/>
<evidence type="ECO:0000259" key="1">
    <source>
        <dbReference type="Pfam" id="PF00535"/>
    </source>
</evidence>
<keyword evidence="3" id="KW-1185">Reference proteome</keyword>
<dbReference type="InterPro" id="IPR001173">
    <property type="entry name" value="Glyco_trans_2-like"/>
</dbReference>
<sequence length="396" mass="45383">MPKLTVVIVNYNVKHYVEQCLHSLRKALAGVDAEVYVVDNHSHDGSVEYLQERFPEVNIIASMYNNGFAYANNVAIRQSQSEYVLLLNPDTFVAENTIQTMLRFMDEHPQAGGAGVQMLGADGQKAMESRRGLPSPMVSFYKMSGLCARFPLSKRFGKYYLSYLPWDAPARIEVISGACLMVRREVLDKIGLLDEDYFMYGEDIDLSYRILKAGYENWYLPCQILHYKGESTHKSSFRYVHVFYQAMLIFFRKHYRHMRFWVSLPIKTAIYFKAFTALLSIQTRVLRRALALRPKRKHQPAYRFFGSETSCSTVEQMAKRKGLDVQCIVADEQTLPLGHASAVEMVAQPTVMVYDSSVYSYQTILEIMSSDPQKNVTLGLFNPETQLLITTNDIIK</sequence>
<dbReference type="Pfam" id="PF00535">
    <property type="entry name" value="Glycos_transf_2"/>
    <property type="match status" value="1"/>
</dbReference>
<organism evidence="2 3">
    <name type="scientific">Hoylesella loescheii DSM 19665 = JCM 12249 = ATCC 15930</name>
    <dbReference type="NCBI Taxonomy" id="1122985"/>
    <lineage>
        <taxon>Bacteria</taxon>
        <taxon>Pseudomonadati</taxon>
        <taxon>Bacteroidota</taxon>
        <taxon>Bacteroidia</taxon>
        <taxon>Bacteroidales</taxon>
        <taxon>Prevotellaceae</taxon>
        <taxon>Hoylesella</taxon>
    </lineage>
</organism>
<evidence type="ECO:0000313" key="3">
    <source>
        <dbReference type="Proteomes" id="UP000027442"/>
    </source>
</evidence>
<feature type="domain" description="Glycosyltransferase 2-like" evidence="1">
    <location>
        <begin position="5"/>
        <end position="190"/>
    </location>
</feature>
<dbReference type="AlphaFoldDB" id="A0A069QKM8"/>
<dbReference type="PANTHER" id="PTHR43179:SF7">
    <property type="entry name" value="RHAMNOSYLTRANSFERASE WBBL"/>
    <property type="match status" value="1"/>
</dbReference>
<dbReference type="PATRIC" id="fig|1122985.7.peg.557"/>
<dbReference type="InterPro" id="IPR029044">
    <property type="entry name" value="Nucleotide-diphossugar_trans"/>
</dbReference>
<dbReference type="EMBL" id="JNGW01000017">
    <property type="protein sequence ID" value="KDR53365.1"/>
    <property type="molecule type" value="Genomic_DNA"/>
</dbReference>
<gene>
    <name evidence="2" type="ORF">HMPREF1991_00535</name>
</gene>
<evidence type="ECO:0000313" key="2">
    <source>
        <dbReference type="EMBL" id="KDR53365.1"/>
    </source>
</evidence>
<dbReference type="CDD" id="cd04186">
    <property type="entry name" value="GT_2_like_c"/>
    <property type="match status" value="1"/>
</dbReference>
<protein>
    <submittedName>
        <fullName evidence="2">Glycosyltransferase, group 2 family protein</fullName>
    </submittedName>
</protein>
<keyword evidence="2" id="KW-0808">Transferase</keyword>